<dbReference type="InterPro" id="IPR006905">
    <property type="entry name" value="Flavin_halogenase"/>
</dbReference>
<dbReference type="FunFam" id="3.50.50.60:FF:000280">
    <property type="entry name" value="Tryptophan halogenase"/>
    <property type="match status" value="1"/>
</dbReference>
<dbReference type="PANTHER" id="PTHR43747:SF4">
    <property type="entry name" value="FLAVIN-DEPENDENT TRYPTOPHAN HALOGENASE"/>
    <property type="match status" value="1"/>
</dbReference>
<dbReference type="Pfam" id="PF04820">
    <property type="entry name" value="Trp_halogenase"/>
    <property type="match status" value="1"/>
</dbReference>
<dbReference type="PANTHER" id="PTHR43747">
    <property type="entry name" value="FAD-BINDING PROTEIN"/>
    <property type="match status" value="1"/>
</dbReference>
<dbReference type="SUPFAM" id="SSF51905">
    <property type="entry name" value="FAD/NAD(P)-binding domain"/>
    <property type="match status" value="1"/>
</dbReference>
<feature type="binding site" evidence="2">
    <location>
        <position position="347"/>
    </location>
    <ligand>
        <name>L-tryptophan</name>
        <dbReference type="ChEBI" id="CHEBI:57912"/>
    </ligand>
</feature>
<keyword evidence="2" id="KW-0285">Flavoprotein</keyword>
<evidence type="ECO:0000256" key="1">
    <source>
        <dbReference type="PIRSR" id="PIRSR011396-1"/>
    </source>
</evidence>
<dbReference type="InterPro" id="IPR036188">
    <property type="entry name" value="FAD/NAD-bd_sf"/>
</dbReference>
<gene>
    <name evidence="3" type="ORF">LPC04_12145</name>
</gene>
<reference evidence="3" key="1">
    <citation type="submission" date="2021-11" db="EMBL/GenBank/DDBJ databases">
        <title>BS-T2-15 a new species belonging to the Comamonadaceae family isolated from the soil of a French oak forest.</title>
        <authorList>
            <person name="Mieszkin S."/>
            <person name="Alain K."/>
        </authorList>
    </citation>
    <scope>NUCLEOTIDE SEQUENCE</scope>
    <source>
        <strain evidence="3">BS-T2-15</strain>
    </source>
</reference>
<feature type="active site" evidence="1">
    <location>
        <position position="82"/>
    </location>
</feature>
<feature type="binding site" evidence="2">
    <location>
        <position position="351"/>
    </location>
    <ligand>
        <name>FAD</name>
        <dbReference type="ChEBI" id="CHEBI:57692"/>
    </ligand>
</feature>
<dbReference type="RefSeq" id="WP_275682483.1">
    <property type="nucleotide sequence ID" value="NZ_JAJLJH010000002.1"/>
</dbReference>
<evidence type="ECO:0000313" key="4">
    <source>
        <dbReference type="Proteomes" id="UP001139353"/>
    </source>
</evidence>
<dbReference type="GO" id="GO:0004497">
    <property type="term" value="F:monooxygenase activity"/>
    <property type="evidence" value="ECO:0007669"/>
    <property type="project" value="InterPro"/>
</dbReference>
<dbReference type="Proteomes" id="UP001139353">
    <property type="component" value="Unassembled WGS sequence"/>
</dbReference>
<dbReference type="Gene3D" id="3.50.50.60">
    <property type="entry name" value="FAD/NAD(P)-binding domain"/>
    <property type="match status" value="1"/>
</dbReference>
<comment type="caution">
    <text evidence="3">The sequence shown here is derived from an EMBL/GenBank/DDBJ whole genome shotgun (WGS) entry which is preliminary data.</text>
</comment>
<evidence type="ECO:0000256" key="2">
    <source>
        <dbReference type="PIRSR" id="PIRSR011396-2"/>
    </source>
</evidence>
<dbReference type="EMBL" id="JAJLJH010000002">
    <property type="protein sequence ID" value="MCK9686459.1"/>
    <property type="molecule type" value="Genomic_DNA"/>
</dbReference>
<organism evidence="3 4">
    <name type="scientific">Scleromatobacter humisilvae</name>
    <dbReference type="NCBI Taxonomy" id="2897159"/>
    <lineage>
        <taxon>Bacteria</taxon>
        <taxon>Pseudomonadati</taxon>
        <taxon>Pseudomonadota</taxon>
        <taxon>Betaproteobacteria</taxon>
        <taxon>Burkholderiales</taxon>
        <taxon>Sphaerotilaceae</taxon>
        <taxon>Scleromatobacter</taxon>
    </lineage>
</organism>
<feature type="binding site" evidence="2">
    <location>
        <position position="82"/>
    </location>
    <ligand>
        <name>7-chloro-L-tryptophan</name>
        <dbReference type="ChEBI" id="CHEBI:58713"/>
    </ligand>
</feature>
<proteinExistence type="predicted"/>
<dbReference type="GO" id="GO:0000166">
    <property type="term" value="F:nucleotide binding"/>
    <property type="evidence" value="ECO:0007669"/>
    <property type="project" value="UniProtKB-KW"/>
</dbReference>
<keyword evidence="2" id="KW-0274">FAD</keyword>
<protein>
    <submittedName>
        <fullName evidence="3">Tryptophan 7-halogenase</fullName>
    </submittedName>
</protein>
<sequence>MSEVSQADPLDIVIVGGGTSGWMTAAAFSKVLKGRYRITLVESDEIGTVGVGESTIPMISLFNRMLEIDENEFMRETQATFKLGIEFVDWGRIGDRYIHGFGVIGQDNWTVDFHQYWLKQYMAGKAKRLEHYAINTAACLQGKFMRPRADMPKSPLSQIAYAFHFDASLYARYLRRYAEARGVERVEGRITDVELREGDGHVASVTLQSGRKIAGDLFIDCSGFRALLIEGALKTGFEDWSHWLPCDRAVAVPCKPVPELTPYTRATARPAGWQWRIALQHRIGNGHVYSSGFMSDDEAIRLLLAGLDGEPLGEPRPLRFKAGRRKQAWNRNVVSIGLASGFLEPLESTSIHLVQMGIAHLLTYFPSSGFDAADRDQYNRTIQQEYEWIRDFIILHFKATERDDTPFWNHCREMTVPDSLQERMDLFRASGRVLRMGDELFAKPSWVQVMHGQRVHPRTYHPLTDLIAEPEIQTYIEEVESVIANCVKLMPTHNQFVAQFCPAEPVTKVAA</sequence>
<accession>A0A9X1YHJ2</accession>
<name>A0A9X1YHJ2_9BURK</name>
<keyword evidence="2" id="KW-0547">Nucleotide-binding</keyword>
<keyword evidence="4" id="KW-1185">Reference proteome</keyword>
<dbReference type="PIRSF" id="PIRSF011396">
    <property type="entry name" value="Trp_halogenase"/>
    <property type="match status" value="1"/>
</dbReference>
<feature type="binding site" evidence="2">
    <location>
        <position position="338"/>
    </location>
    <ligand>
        <name>FAD</name>
        <dbReference type="ChEBI" id="CHEBI:57692"/>
    </ligand>
</feature>
<evidence type="ECO:0000313" key="3">
    <source>
        <dbReference type="EMBL" id="MCK9686459.1"/>
    </source>
</evidence>
<dbReference type="InterPro" id="IPR033856">
    <property type="entry name" value="Trp_halogen"/>
</dbReference>
<dbReference type="AlphaFoldDB" id="A0A9X1YHJ2"/>
<dbReference type="InterPro" id="IPR050816">
    <property type="entry name" value="Flavin-dep_Halogenase_NPB"/>
</dbReference>